<dbReference type="Pfam" id="PF14670">
    <property type="entry name" value="FXa_inhibition"/>
    <property type="match status" value="1"/>
</dbReference>
<evidence type="ECO:0000313" key="6">
    <source>
        <dbReference type="EMBL" id="KAL1024015.1"/>
    </source>
</evidence>
<proteinExistence type="predicted"/>
<evidence type="ECO:0000256" key="3">
    <source>
        <dbReference type="PROSITE-ProRule" id="PRU00076"/>
    </source>
</evidence>
<dbReference type="PROSITE" id="PS01187">
    <property type="entry name" value="EGF_CA"/>
    <property type="match status" value="1"/>
</dbReference>
<dbReference type="Gene3D" id="2.60.120.290">
    <property type="entry name" value="Spermadhesin, CUB domain"/>
    <property type="match status" value="2"/>
</dbReference>
<gene>
    <name evidence="6" type="ORF">UPYG_G00050330</name>
</gene>
<feature type="domain" description="CUB" evidence="4">
    <location>
        <begin position="1"/>
        <end position="49"/>
    </location>
</feature>
<evidence type="ECO:0000259" key="5">
    <source>
        <dbReference type="PROSITE" id="PS50026"/>
    </source>
</evidence>
<dbReference type="EMBL" id="JAGEUA010000001">
    <property type="protein sequence ID" value="KAL1024015.1"/>
    <property type="molecule type" value="Genomic_DNA"/>
</dbReference>
<dbReference type="PANTHER" id="PTHR24251">
    <property type="entry name" value="OVOCHYMASE-RELATED"/>
    <property type="match status" value="1"/>
</dbReference>
<comment type="caution">
    <text evidence="3">Lacks conserved residue(s) required for the propagation of feature annotation.</text>
</comment>
<dbReference type="Gene3D" id="2.10.25.10">
    <property type="entry name" value="Laminin"/>
    <property type="match status" value="1"/>
</dbReference>
<keyword evidence="1" id="KW-0677">Repeat</keyword>
<keyword evidence="2" id="KW-1015">Disulfide bond</keyword>
<comment type="caution">
    <text evidence="6">The sequence shown here is derived from an EMBL/GenBank/DDBJ whole genome shotgun (WGS) entry which is preliminary data.</text>
</comment>
<feature type="domain" description="EGF-like" evidence="5">
    <location>
        <begin position="49"/>
        <end position="89"/>
    </location>
</feature>
<feature type="domain" description="CUB" evidence="4">
    <location>
        <begin position="93"/>
        <end position="205"/>
    </location>
</feature>
<dbReference type="SMART" id="SM00181">
    <property type="entry name" value="EGF"/>
    <property type="match status" value="1"/>
</dbReference>
<dbReference type="InterPro" id="IPR018097">
    <property type="entry name" value="EGF_Ca-bd_CS"/>
</dbReference>
<sequence>MSPDSKLHGKFCGTDVPDVITSVFNNIRIEFKSDNTVSKKGFKAHFFSDKDECSKNNGGCQHDCINTVGSYVCQCRHGFILHGNKHDCKEAECEHKVHSPSGTVSSPNWPDKYPSRKECTWAITSTPGHRVKLLFSDFEIEQHQECAYDHLEAFDGDSDSAAILGRLCGSQTPDPLVSTGNKMYLRFISDASVQRKGFQATLHRNGGTKLACM</sequence>
<evidence type="ECO:0000313" key="7">
    <source>
        <dbReference type="Proteomes" id="UP001557470"/>
    </source>
</evidence>
<dbReference type="PROSITE" id="PS01180">
    <property type="entry name" value="CUB"/>
    <property type="match status" value="2"/>
</dbReference>
<reference evidence="6 7" key="1">
    <citation type="submission" date="2024-06" db="EMBL/GenBank/DDBJ databases">
        <authorList>
            <person name="Pan Q."/>
            <person name="Wen M."/>
            <person name="Jouanno E."/>
            <person name="Zahm M."/>
            <person name="Klopp C."/>
            <person name="Cabau C."/>
            <person name="Louis A."/>
            <person name="Berthelot C."/>
            <person name="Parey E."/>
            <person name="Roest Crollius H."/>
            <person name="Montfort J."/>
            <person name="Robinson-Rechavi M."/>
            <person name="Bouchez O."/>
            <person name="Lampietro C."/>
            <person name="Lopez Roques C."/>
            <person name="Donnadieu C."/>
            <person name="Postlethwait J."/>
            <person name="Bobe J."/>
            <person name="Verreycken H."/>
            <person name="Guiguen Y."/>
        </authorList>
    </citation>
    <scope>NUCLEOTIDE SEQUENCE [LARGE SCALE GENOMIC DNA]</scope>
    <source>
        <strain evidence="6">Up_M1</strain>
        <tissue evidence="6">Testis</tissue>
    </source>
</reference>
<dbReference type="Proteomes" id="UP001557470">
    <property type="component" value="Unassembled WGS sequence"/>
</dbReference>
<dbReference type="PANTHER" id="PTHR24251:SF45">
    <property type="entry name" value="METALLOENDOPEPTIDASE"/>
    <property type="match status" value="1"/>
</dbReference>
<dbReference type="InterPro" id="IPR035914">
    <property type="entry name" value="Sperma_CUB_dom_sf"/>
</dbReference>
<dbReference type="FunFam" id="2.10.25.10:FF:000022">
    <property type="entry name" value="Metalloendopeptidase"/>
    <property type="match status" value="1"/>
</dbReference>
<evidence type="ECO:0000256" key="2">
    <source>
        <dbReference type="ARBA" id="ARBA00023157"/>
    </source>
</evidence>
<name>A0ABD0Y777_UMBPY</name>
<dbReference type="SUPFAM" id="SSF49854">
    <property type="entry name" value="Spermadhesin, CUB domain"/>
    <property type="match status" value="2"/>
</dbReference>
<dbReference type="InterPro" id="IPR000152">
    <property type="entry name" value="EGF-type_Asp/Asn_hydroxyl_site"/>
</dbReference>
<dbReference type="AlphaFoldDB" id="A0ABD0Y777"/>
<dbReference type="PROSITE" id="PS01186">
    <property type="entry name" value="EGF_2"/>
    <property type="match status" value="1"/>
</dbReference>
<protein>
    <recommendedName>
        <fullName evidence="8">Tolloid-like protein 1</fullName>
    </recommendedName>
</protein>
<accession>A0ABD0Y777</accession>
<dbReference type="InterPro" id="IPR000859">
    <property type="entry name" value="CUB_dom"/>
</dbReference>
<dbReference type="InterPro" id="IPR000742">
    <property type="entry name" value="EGF"/>
</dbReference>
<dbReference type="CDD" id="cd00041">
    <property type="entry name" value="CUB"/>
    <property type="match status" value="2"/>
</dbReference>
<dbReference type="PROSITE" id="PS50026">
    <property type="entry name" value="EGF_3"/>
    <property type="match status" value="1"/>
</dbReference>
<dbReference type="SUPFAM" id="SSF57196">
    <property type="entry name" value="EGF/Laminin"/>
    <property type="match status" value="1"/>
</dbReference>
<evidence type="ECO:0008006" key="8">
    <source>
        <dbReference type="Google" id="ProtNLM"/>
    </source>
</evidence>
<dbReference type="PROSITE" id="PS00010">
    <property type="entry name" value="ASX_HYDROXYL"/>
    <property type="match status" value="1"/>
</dbReference>
<organism evidence="6 7">
    <name type="scientific">Umbra pygmaea</name>
    <name type="common">Eastern mudminnow</name>
    <dbReference type="NCBI Taxonomy" id="75934"/>
    <lineage>
        <taxon>Eukaryota</taxon>
        <taxon>Metazoa</taxon>
        <taxon>Chordata</taxon>
        <taxon>Craniata</taxon>
        <taxon>Vertebrata</taxon>
        <taxon>Euteleostomi</taxon>
        <taxon>Actinopterygii</taxon>
        <taxon>Neopterygii</taxon>
        <taxon>Teleostei</taxon>
        <taxon>Protacanthopterygii</taxon>
        <taxon>Esociformes</taxon>
        <taxon>Umbridae</taxon>
        <taxon>Umbra</taxon>
    </lineage>
</organism>
<dbReference type="SMART" id="SM00042">
    <property type="entry name" value="CUB"/>
    <property type="match status" value="1"/>
</dbReference>
<dbReference type="InterPro" id="IPR001881">
    <property type="entry name" value="EGF-like_Ca-bd_dom"/>
</dbReference>
<keyword evidence="3" id="KW-0245">EGF-like domain</keyword>
<evidence type="ECO:0000256" key="1">
    <source>
        <dbReference type="ARBA" id="ARBA00022737"/>
    </source>
</evidence>
<dbReference type="FunFam" id="2.60.120.290:FF:000011">
    <property type="entry name" value="Metalloendopeptidase"/>
    <property type="match status" value="1"/>
</dbReference>
<dbReference type="Pfam" id="PF00431">
    <property type="entry name" value="CUB"/>
    <property type="match status" value="2"/>
</dbReference>
<evidence type="ECO:0000259" key="4">
    <source>
        <dbReference type="PROSITE" id="PS01180"/>
    </source>
</evidence>
<keyword evidence="7" id="KW-1185">Reference proteome</keyword>
<dbReference type="SMART" id="SM00179">
    <property type="entry name" value="EGF_CA"/>
    <property type="match status" value="1"/>
</dbReference>